<name>M2WKI6_DOTSN</name>
<dbReference type="EMBL" id="KB446545">
    <property type="protein sequence ID" value="EME39488.1"/>
    <property type="molecule type" value="Genomic_DNA"/>
</dbReference>
<proteinExistence type="predicted"/>
<dbReference type="Proteomes" id="UP000016933">
    <property type="component" value="Unassembled WGS sequence"/>
</dbReference>
<reference evidence="3" key="1">
    <citation type="journal article" date="2012" name="PLoS Genet.">
        <title>The genomes of the fungal plant pathogens Cladosporium fulvum and Dothistroma septosporum reveal adaptation to different hosts and lifestyles but also signatures of common ancestry.</title>
        <authorList>
            <person name="de Wit P.J.G.M."/>
            <person name="van der Burgt A."/>
            <person name="Oekmen B."/>
            <person name="Stergiopoulos I."/>
            <person name="Abd-Elsalam K.A."/>
            <person name="Aerts A.L."/>
            <person name="Bahkali A.H."/>
            <person name="Beenen H.G."/>
            <person name="Chettri P."/>
            <person name="Cox M.P."/>
            <person name="Datema E."/>
            <person name="de Vries R.P."/>
            <person name="Dhillon B."/>
            <person name="Ganley A.R."/>
            <person name="Griffiths S.A."/>
            <person name="Guo Y."/>
            <person name="Hamelin R.C."/>
            <person name="Henrissat B."/>
            <person name="Kabir M.S."/>
            <person name="Jashni M.K."/>
            <person name="Kema G."/>
            <person name="Klaubauf S."/>
            <person name="Lapidus A."/>
            <person name="Levasseur A."/>
            <person name="Lindquist E."/>
            <person name="Mehrabi R."/>
            <person name="Ohm R.A."/>
            <person name="Owen T.J."/>
            <person name="Salamov A."/>
            <person name="Schwelm A."/>
            <person name="Schijlen E."/>
            <person name="Sun H."/>
            <person name="van den Burg H.A."/>
            <person name="van Ham R.C.H.J."/>
            <person name="Zhang S."/>
            <person name="Goodwin S.B."/>
            <person name="Grigoriev I.V."/>
            <person name="Collemare J."/>
            <person name="Bradshaw R.E."/>
        </authorList>
    </citation>
    <scope>NUCLEOTIDE SEQUENCE [LARGE SCALE GENOMIC DNA]</scope>
    <source>
        <strain evidence="3">NZE10 / CBS 128990</strain>
    </source>
</reference>
<keyword evidence="3" id="KW-1185">Reference proteome</keyword>
<dbReference type="AlphaFoldDB" id="M2WKI6"/>
<sequence>MSDHISPRRSTQSTHRRPAPPLPPDQKLSILRHEQVYELLHTAQRVGVHLYQLWCAPDLFEDSSSHVDLRAELEANAETIADLQDLIMLAAKKAISPSDPRPGQIDLSVPAIRIPVRSIWRSNLRDGIRRRRDMESALQWDMSWASTKSRAKWI</sequence>
<reference evidence="2 3" key="2">
    <citation type="journal article" date="2012" name="PLoS Pathog.">
        <title>Diverse lifestyles and strategies of plant pathogenesis encoded in the genomes of eighteen Dothideomycetes fungi.</title>
        <authorList>
            <person name="Ohm R.A."/>
            <person name="Feau N."/>
            <person name="Henrissat B."/>
            <person name="Schoch C.L."/>
            <person name="Horwitz B.A."/>
            <person name="Barry K.W."/>
            <person name="Condon B.J."/>
            <person name="Copeland A.C."/>
            <person name="Dhillon B."/>
            <person name="Glaser F."/>
            <person name="Hesse C.N."/>
            <person name="Kosti I."/>
            <person name="LaButti K."/>
            <person name="Lindquist E.A."/>
            <person name="Lucas S."/>
            <person name="Salamov A.A."/>
            <person name="Bradshaw R.E."/>
            <person name="Ciuffetti L."/>
            <person name="Hamelin R.C."/>
            <person name="Kema G.H.J."/>
            <person name="Lawrence C."/>
            <person name="Scott J.A."/>
            <person name="Spatafora J.W."/>
            <person name="Turgeon B.G."/>
            <person name="de Wit P.J.G.M."/>
            <person name="Zhong S."/>
            <person name="Goodwin S.B."/>
            <person name="Grigoriev I.V."/>
        </authorList>
    </citation>
    <scope>NUCLEOTIDE SEQUENCE [LARGE SCALE GENOMIC DNA]</scope>
    <source>
        <strain evidence="3">NZE10 / CBS 128990</strain>
    </source>
</reference>
<evidence type="ECO:0000313" key="2">
    <source>
        <dbReference type="EMBL" id="EME39488.1"/>
    </source>
</evidence>
<protein>
    <submittedName>
        <fullName evidence="2">Uncharacterized protein</fullName>
    </submittedName>
</protein>
<dbReference type="OrthoDB" id="10621321at2759"/>
<feature type="region of interest" description="Disordered" evidence="1">
    <location>
        <begin position="1"/>
        <end position="26"/>
    </location>
</feature>
<dbReference type="HOGENOM" id="CLU_1704196_0_0_1"/>
<accession>M2WKI6</accession>
<evidence type="ECO:0000313" key="3">
    <source>
        <dbReference type="Proteomes" id="UP000016933"/>
    </source>
</evidence>
<gene>
    <name evidence="2" type="ORF">DOTSEDRAFT_38669</name>
</gene>
<evidence type="ECO:0000256" key="1">
    <source>
        <dbReference type="SAM" id="MobiDB-lite"/>
    </source>
</evidence>
<organism evidence="2 3">
    <name type="scientific">Dothistroma septosporum (strain NZE10 / CBS 128990)</name>
    <name type="common">Red band needle blight fungus</name>
    <name type="synonym">Mycosphaerella pini</name>
    <dbReference type="NCBI Taxonomy" id="675120"/>
    <lineage>
        <taxon>Eukaryota</taxon>
        <taxon>Fungi</taxon>
        <taxon>Dikarya</taxon>
        <taxon>Ascomycota</taxon>
        <taxon>Pezizomycotina</taxon>
        <taxon>Dothideomycetes</taxon>
        <taxon>Dothideomycetidae</taxon>
        <taxon>Mycosphaerellales</taxon>
        <taxon>Mycosphaerellaceae</taxon>
        <taxon>Dothistroma</taxon>
    </lineage>
</organism>